<dbReference type="Pfam" id="PF21672">
    <property type="entry name" value="COMM_HN"/>
    <property type="match status" value="1"/>
</dbReference>
<protein>
    <recommendedName>
        <fullName evidence="1">COMM domain-containing protein 3</fullName>
    </recommendedName>
</protein>
<dbReference type="InterPro" id="IPR017920">
    <property type="entry name" value="COMM"/>
</dbReference>
<dbReference type="PANTHER" id="PTHR31159">
    <property type="entry name" value="COMM DOMAIN-CONTAINING PROTEIN 3"/>
    <property type="match status" value="1"/>
</dbReference>
<reference evidence="5" key="1">
    <citation type="journal article" date="2013" name="Genome Biol.">
        <title>Draft genome of the mountain pine beetle, Dendroctonus ponderosae Hopkins, a major forest pest.</title>
        <authorList>
            <person name="Keeling C.I."/>
            <person name="Yuen M.M."/>
            <person name="Liao N.Y."/>
            <person name="Docking T.R."/>
            <person name="Chan S.K."/>
            <person name="Taylor G.A."/>
            <person name="Palmquist D.L."/>
            <person name="Jackman S.D."/>
            <person name="Nguyen A."/>
            <person name="Li M."/>
            <person name="Henderson H."/>
            <person name="Janes J.K."/>
            <person name="Zhao Y."/>
            <person name="Pandoh P."/>
            <person name="Moore R."/>
            <person name="Sperling F.A."/>
            <person name="Huber D.P."/>
            <person name="Birol I."/>
            <person name="Jones S.J."/>
            <person name="Bohlmann J."/>
        </authorList>
    </citation>
    <scope>NUCLEOTIDE SEQUENCE</scope>
</reference>
<evidence type="ECO:0000259" key="3">
    <source>
        <dbReference type="PROSITE" id="PS51269"/>
    </source>
</evidence>
<dbReference type="PANTHER" id="PTHR31159:SF1">
    <property type="entry name" value="COMM DOMAIN-CONTAINING PROTEIN 3"/>
    <property type="match status" value="1"/>
</dbReference>
<evidence type="ECO:0000256" key="2">
    <source>
        <dbReference type="ARBA" id="ARBA00093469"/>
    </source>
</evidence>
<comment type="similarity">
    <text evidence="2">Belongs to the COMM domain-containing protein 3 family.</text>
</comment>
<gene>
    <name evidence="4" type="primary">109541254</name>
</gene>
<dbReference type="EnsemblMetazoa" id="XM_019910054.1">
    <property type="protein sequence ID" value="XP_019765613.1"/>
    <property type="gene ID" value="LOC109541254"/>
</dbReference>
<feature type="domain" description="COMM" evidence="3">
    <location>
        <begin position="124"/>
        <end position="197"/>
    </location>
</feature>
<evidence type="ECO:0000313" key="4">
    <source>
        <dbReference type="EnsemblMetazoa" id="XP_019765613.1"/>
    </source>
</evidence>
<dbReference type="KEGG" id="dpa:109541254"/>
<dbReference type="InterPro" id="IPR037355">
    <property type="entry name" value="COMMD3"/>
</dbReference>
<name>A0AAR5PX87_DENPD</name>
<organism evidence="4 5">
    <name type="scientific">Dendroctonus ponderosae</name>
    <name type="common">Mountain pine beetle</name>
    <dbReference type="NCBI Taxonomy" id="77166"/>
    <lineage>
        <taxon>Eukaryota</taxon>
        <taxon>Metazoa</taxon>
        <taxon>Ecdysozoa</taxon>
        <taxon>Arthropoda</taxon>
        <taxon>Hexapoda</taxon>
        <taxon>Insecta</taxon>
        <taxon>Pterygota</taxon>
        <taxon>Neoptera</taxon>
        <taxon>Endopterygota</taxon>
        <taxon>Coleoptera</taxon>
        <taxon>Polyphaga</taxon>
        <taxon>Cucujiformia</taxon>
        <taxon>Curculionidae</taxon>
        <taxon>Scolytinae</taxon>
        <taxon>Dendroctonus</taxon>
    </lineage>
</organism>
<dbReference type="GO" id="GO:0006814">
    <property type="term" value="P:sodium ion transport"/>
    <property type="evidence" value="ECO:0007669"/>
    <property type="project" value="InterPro"/>
</dbReference>
<accession>A0AAR5PX87</accession>
<proteinExistence type="inferred from homology"/>
<dbReference type="PROSITE" id="PS51269">
    <property type="entry name" value="COMM"/>
    <property type="match status" value="1"/>
</dbReference>
<evidence type="ECO:0000313" key="5">
    <source>
        <dbReference type="Proteomes" id="UP000019118"/>
    </source>
</evidence>
<sequence length="203" mass="23525">MEIEEKHKKALQILNTNDSISKYNLEQLVETCCKSLANQEPSQKCKAKFTSHGNTFALIQLQTSLLYILTQFVRHSETPEDLLSYLTTDCSIEQEKAKLLENYYGLWYDRMRLQFINIGTHLPHVTDVRWEVGHLVKSNSLDQPDGPLFKLSLKIEKYDAVLEELKHEFIEFTCTSQELQDLVYKLKDIVRHCQKLASGLSSN</sequence>
<dbReference type="Pfam" id="PF07258">
    <property type="entry name" value="COMM_domain"/>
    <property type="match status" value="1"/>
</dbReference>
<keyword evidence="5" id="KW-1185">Reference proteome</keyword>
<dbReference type="AlphaFoldDB" id="A0AAR5PX87"/>
<dbReference type="Proteomes" id="UP000019118">
    <property type="component" value="Unassembled WGS sequence"/>
</dbReference>
<evidence type="ECO:0000256" key="1">
    <source>
        <dbReference type="ARBA" id="ARBA00016548"/>
    </source>
</evidence>
<reference evidence="4" key="2">
    <citation type="submission" date="2024-08" db="UniProtKB">
        <authorList>
            <consortium name="EnsemblMetazoa"/>
        </authorList>
    </citation>
    <scope>IDENTIFICATION</scope>
</reference>